<organism evidence="2 3">
    <name type="scientific">Ceratopteris richardii</name>
    <name type="common">Triangle waterfern</name>
    <dbReference type="NCBI Taxonomy" id="49495"/>
    <lineage>
        <taxon>Eukaryota</taxon>
        <taxon>Viridiplantae</taxon>
        <taxon>Streptophyta</taxon>
        <taxon>Embryophyta</taxon>
        <taxon>Tracheophyta</taxon>
        <taxon>Polypodiopsida</taxon>
        <taxon>Polypodiidae</taxon>
        <taxon>Polypodiales</taxon>
        <taxon>Pteridineae</taxon>
        <taxon>Pteridaceae</taxon>
        <taxon>Parkerioideae</taxon>
        <taxon>Ceratopteris</taxon>
    </lineage>
</organism>
<keyword evidence="3" id="KW-1185">Reference proteome</keyword>
<protein>
    <submittedName>
        <fullName evidence="2">Uncharacterized protein</fullName>
    </submittedName>
</protein>
<gene>
    <name evidence="2" type="ORF">KP509_24G019800</name>
</gene>
<keyword evidence="1" id="KW-0812">Transmembrane</keyword>
<keyword evidence="1" id="KW-0472">Membrane</keyword>
<sequence>MDALLTSNVHFLMSLNLESIEIMVSDSNVLILGGTGMVTGRRGHLQLQLRERESLLSEVRKEHTRILSQMSKTTFLLRTRNGFTRKLIKSVERGQPSCEIGLSGGVVQPQRRKRRGRIVLRKRGGFVCDIDQRSREGTPACICFNPPSLRRKIRRIKGSEGGLGCLLGVGCFLLILFLSRRLREEE</sequence>
<proteinExistence type="predicted"/>
<evidence type="ECO:0000256" key="1">
    <source>
        <dbReference type="SAM" id="Phobius"/>
    </source>
</evidence>
<dbReference type="EMBL" id="CM035429">
    <property type="protein sequence ID" value="KAH7299593.1"/>
    <property type="molecule type" value="Genomic_DNA"/>
</dbReference>
<evidence type="ECO:0000313" key="3">
    <source>
        <dbReference type="Proteomes" id="UP000825935"/>
    </source>
</evidence>
<keyword evidence="1" id="KW-1133">Transmembrane helix</keyword>
<name>A0A8T2RVZ3_CERRI</name>
<feature type="transmembrane region" description="Helical" evidence="1">
    <location>
        <begin position="161"/>
        <end position="179"/>
    </location>
</feature>
<accession>A0A8T2RVZ3</accession>
<evidence type="ECO:0000313" key="2">
    <source>
        <dbReference type="EMBL" id="KAH7299593.1"/>
    </source>
</evidence>
<dbReference type="AlphaFoldDB" id="A0A8T2RVZ3"/>
<dbReference type="Proteomes" id="UP000825935">
    <property type="component" value="Chromosome 24"/>
</dbReference>
<comment type="caution">
    <text evidence="2">The sequence shown here is derived from an EMBL/GenBank/DDBJ whole genome shotgun (WGS) entry which is preliminary data.</text>
</comment>
<reference evidence="2" key="1">
    <citation type="submission" date="2021-08" db="EMBL/GenBank/DDBJ databases">
        <title>WGS assembly of Ceratopteris richardii.</title>
        <authorList>
            <person name="Marchant D.B."/>
            <person name="Chen G."/>
            <person name="Jenkins J."/>
            <person name="Shu S."/>
            <person name="Leebens-Mack J."/>
            <person name="Grimwood J."/>
            <person name="Schmutz J."/>
            <person name="Soltis P."/>
            <person name="Soltis D."/>
            <person name="Chen Z.-H."/>
        </authorList>
    </citation>
    <scope>NUCLEOTIDE SEQUENCE</scope>
    <source>
        <strain evidence="2">Whitten #5841</strain>
        <tissue evidence="2">Leaf</tissue>
    </source>
</reference>